<reference evidence="1 2" key="1">
    <citation type="submission" date="2015-09" db="EMBL/GenBank/DDBJ databases">
        <title>Aphanizomenon flos-aquae WA102.</title>
        <authorList>
            <person name="Driscoll C."/>
        </authorList>
    </citation>
    <scope>NUCLEOTIDE SEQUENCE [LARGE SCALE GENOMIC DNA]</scope>
    <source>
        <strain evidence="1">WA102</strain>
    </source>
</reference>
<accession>A0A1B7X2J9</accession>
<gene>
    <name evidence="1" type="ORF">AN484_11660</name>
</gene>
<name>A0A1B7X2J9_APHFL</name>
<dbReference type="Proteomes" id="UP000092093">
    <property type="component" value="Unassembled WGS sequence"/>
</dbReference>
<organism evidence="1 2">
    <name type="scientific">Aphanizomenon flos-aquae WA102</name>
    <dbReference type="NCBI Taxonomy" id="1710896"/>
    <lineage>
        <taxon>Bacteria</taxon>
        <taxon>Bacillati</taxon>
        <taxon>Cyanobacteriota</taxon>
        <taxon>Cyanophyceae</taxon>
        <taxon>Nostocales</taxon>
        <taxon>Aphanizomenonaceae</taxon>
        <taxon>Aphanizomenon</taxon>
    </lineage>
</organism>
<evidence type="ECO:0000313" key="1">
    <source>
        <dbReference type="EMBL" id="OBQ43588.1"/>
    </source>
</evidence>
<dbReference type="EMBL" id="LJOW01000049">
    <property type="protein sequence ID" value="OBQ43588.1"/>
    <property type="molecule type" value="Genomic_DNA"/>
</dbReference>
<proteinExistence type="predicted"/>
<comment type="caution">
    <text evidence="1">The sequence shown here is derived from an EMBL/GenBank/DDBJ whole genome shotgun (WGS) entry which is preliminary data.</text>
</comment>
<protein>
    <recommendedName>
        <fullName evidence="3">DUF262 domain-containing protein</fullName>
    </recommendedName>
</protein>
<dbReference type="AlphaFoldDB" id="A0A1B7X2J9"/>
<evidence type="ECO:0008006" key="3">
    <source>
        <dbReference type="Google" id="ProtNLM"/>
    </source>
</evidence>
<evidence type="ECO:0000313" key="2">
    <source>
        <dbReference type="Proteomes" id="UP000092093"/>
    </source>
</evidence>
<sequence>MRIIKKTNSSKQVRHPLTHSNFCKLAETLYDDYDDKEYAQNFRGNLEVEVGDFLIFVEEDNSGELTGREIETIISRVEEKTYDYLRYPYPPGAIGPLEREIYCEYRLNMYEWVLREIIEENILKGKEEIKINVSDIPQMSEHPKTKIEVEWCNLEEKIKIFVECNGLKLNSDYFRGWGSEWGEYQQRQYIEYCIRGGVYCRDILLNFPGLIKSGDNFGDGIRGDFVVVDGLQRLIAVRKFISNDLSVFDGCYLSNFDEPEKILKRCKLFFYVNNLKTLAEVMQWHLDLNTPTGGIHYSKDGINRIKKLIRESN</sequence>